<name>A0ABS4T740_9PSEU</name>
<organism evidence="1 2">
    <name type="scientific">Kibdelosporangium banguiense</name>
    <dbReference type="NCBI Taxonomy" id="1365924"/>
    <lineage>
        <taxon>Bacteria</taxon>
        <taxon>Bacillati</taxon>
        <taxon>Actinomycetota</taxon>
        <taxon>Actinomycetes</taxon>
        <taxon>Pseudonocardiales</taxon>
        <taxon>Pseudonocardiaceae</taxon>
        <taxon>Kibdelosporangium</taxon>
    </lineage>
</organism>
<evidence type="ECO:0008006" key="3">
    <source>
        <dbReference type="Google" id="ProtNLM"/>
    </source>
</evidence>
<dbReference type="Proteomes" id="UP001519332">
    <property type="component" value="Unassembled WGS sequence"/>
</dbReference>
<dbReference type="RefSeq" id="WP_209634166.1">
    <property type="nucleotide sequence ID" value="NZ_JAGINW010000001.1"/>
</dbReference>
<accession>A0ABS4T740</accession>
<dbReference type="InterPro" id="IPR027417">
    <property type="entry name" value="P-loop_NTPase"/>
</dbReference>
<dbReference type="Pfam" id="PF13671">
    <property type="entry name" value="AAA_33"/>
    <property type="match status" value="1"/>
</dbReference>
<gene>
    <name evidence="1" type="ORF">JOF56_000621</name>
</gene>
<dbReference type="Gene3D" id="3.40.50.300">
    <property type="entry name" value="P-loop containing nucleotide triphosphate hydrolases"/>
    <property type="match status" value="1"/>
</dbReference>
<protein>
    <recommendedName>
        <fullName evidence="3">AAA domain-containing protein</fullName>
    </recommendedName>
</protein>
<dbReference type="SUPFAM" id="SSF52540">
    <property type="entry name" value="P-loop containing nucleoside triphosphate hydrolases"/>
    <property type="match status" value="1"/>
</dbReference>
<sequence>MDITVESRALVLVAGLPGSGKSTLLRRTRANVPISVIDTDHLRNWLRRVLPSSVPYGWYRPLVHLLNTARIVGTVICSSRPVLVHDPATGAAARTAFAVIGAISGRRRHLIWIDCSPAEALAGQVARGRVLLKWSFARHARRSPVMRSRLLAGRTPQGWHTARIVGRDVASTGLCVRVA</sequence>
<evidence type="ECO:0000313" key="1">
    <source>
        <dbReference type="EMBL" id="MBP2320236.1"/>
    </source>
</evidence>
<comment type="caution">
    <text evidence="1">The sequence shown here is derived from an EMBL/GenBank/DDBJ whole genome shotgun (WGS) entry which is preliminary data.</text>
</comment>
<proteinExistence type="predicted"/>
<reference evidence="1 2" key="1">
    <citation type="submission" date="2021-03" db="EMBL/GenBank/DDBJ databases">
        <title>Sequencing the genomes of 1000 actinobacteria strains.</title>
        <authorList>
            <person name="Klenk H.-P."/>
        </authorList>
    </citation>
    <scope>NUCLEOTIDE SEQUENCE [LARGE SCALE GENOMIC DNA]</scope>
    <source>
        <strain evidence="1 2">DSM 46670</strain>
    </source>
</reference>
<evidence type="ECO:0000313" key="2">
    <source>
        <dbReference type="Proteomes" id="UP001519332"/>
    </source>
</evidence>
<keyword evidence="2" id="KW-1185">Reference proteome</keyword>
<dbReference type="EMBL" id="JAGINW010000001">
    <property type="protein sequence ID" value="MBP2320236.1"/>
    <property type="molecule type" value="Genomic_DNA"/>
</dbReference>